<dbReference type="GO" id="GO:0016747">
    <property type="term" value="F:acyltransferase activity, transferring groups other than amino-acyl groups"/>
    <property type="evidence" value="ECO:0007669"/>
    <property type="project" value="InterPro"/>
</dbReference>
<proteinExistence type="predicted"/>
<name>A0A1Y1VSP5_9FUNG</name>
<feature type="transmembrane region" description="Helical" evidence="2">
    <location>
        <begin position="279"/>
        <end position="306"/>
    </location>
</feature>
<feature type="transmembrane region" description="Helical" evidence="2">
    <location>
        <begin position="87"/>
        <end position="103"/>
    </location>
</feature>
<feature type="transmembrane region" description="Helical" evidence="2">
    <location>
        <begin position="318"/>
        <end position="335"/>
    </location>
</feature>
<feature type="transmembrane region" description="Helical" evidence="2">
    <location>
        <begin position="197"/>
        <end position="216"/>
    </location>
</feature>
<feature type="transmembrane region" description="Helical" evidence="2">
    <location>
        <begin position="252"/>
        <end position="267"/>
    </location>
</feature>
<protein>
    <recommendedName>
        <fullName evidence="3">Acyltransferase 3 domain-containing protein</fullName>
    </recommendedName>
</protein>
<sequence>MSLNESTSNKYDEINVYSSSSSSPQESSPLLNEERDVVDEEERIILNEEEDRIILNEEEERDFENATVENQESSISRPRERSSNFELLRILSMFFIVMHHFSIHGEFEFSSEKVTLNRLWIQFMYMGGKINVNIFILISGFFLVNSKKLKLSKVLKLELQLITYSIIDFIIGIITNVKPFSLSNLVEHFFPVITNYWWFSTNYIFLYLFFPLINILINNLRKKTYSNYLIFMITIWSIIPTLYGSTSNQCSQLIWFGFLYFLAGYIRKYPIIERNIRSFIWLFFGVLSYLFTFSSALFCDILGIYIPSLAKYYDHFFGWEKFPALLTSVLIFIAFSKMNFTSRFINLIASSTFGIYLLHDGPYMREFIWKKFLMVSNYKDNSLLIPYSMAVVFSVFTIASIVELIRIHFFEKYYMKFIDSFSKKIEELFS</sequence>
<evidence type="ECO:0000256" key="2">
    <source>
        <dbReference type="SAM" id="Phobius"/>
    </source>
</evidence>
<dbReference type="Pfam" id="PF01757">
    <property type="entry name" value="Acyl_transf_3"/>
    <property type="match status" value="1"/>
</dbReference>
<feature type="region of interest" description="Disordered" evidence="1">
    <location>
        <begin position="1"/>
        <end position="37"/>
    </location>
</feature>
<feature type="compositionally biased region" description="Low complexity" evidence="1">
    <location>
        <begin position="18"/>
        <end position="29"/>
    </location>
</feature>
<keyword evidence="2" id="KW-1133">Transmembrane helix</keyword>
<feature type="transmembrane region" description="Helical" evidence="2">
    <location>
        <begin position="157"/>
        <end position="177"/>
    </location>
</feature>
<dbReference type="Proteomes" id="UP000193944">
    <property type="component" value="Unassembled WGS sequence"/>
</dbReference>
<organism evidence="4 5">
    <name type="scientific">Anaeromyces robustus</name>
    <dbReference type="NCBI Taxonomy" id="1754192"/>
    <lineage>
        <taxon>Eukaryota</taxon>
        <taxon>Fungi</taxon>
        <taxon>Fungi incertae sedis</taxon>
        <taxon>Chytridiomycota</taxon>
        <taxon>Chytridiomycota incertae sedis</taxon>
        <taxon>Neocallimastigomycetes</taxon>
        <taxon>Neocallimastigales</taxon>
        <taxon>Neocallimastigaceae</taxon>
        <taxon>Anaeromyces</taxon>
    </lineage>
</organism>
<dbReference type="EMBL" id="MCFG01000536">
    <property type="protein sequence ID" value="ORX64310.1"/>
    <property type="molecule type" value="Genomic_DNA"/>
</dbReference>
<feature type="transmembrane region" description="Helical" evidence="2">
    <location>
        <begin position="384"/>
        <end position="405"/>
    </location>
</feature>
<evidence type="ECO:0000259" key="3">
    <source>
        <dbReference type="Pfam" id="PF01757"/>
    </source>
</evidence>
<gene>
    <name evidence="4" type="ORF">BCR32DRAFT_273151</name>
</gene>
<evidence type="ECO:0000313" key="4">
    <source>
        <dbReference type="EMBL" id="ORX64310.1"/>
    </source>
</evidence>
<keyword evidence="2" id="KW-0812">Transmembrane</keyword>
<dbReference type="InterPro" id="IPR002656">
    <property type="entry name" value="Acyl_transf_3_dom"/>
</dbReference>
<feature type="transmembrane region" description="Helical" evidence="2">
    <location>
        <begin position="228"/>
        <end position="246"/>
    </location>
</feature>
<feature type="domain" description="Acyltransferase 3" evidence="3">
    <location>
        <begin position="84"/>
        <end position="400"/>
    </location>
</feature>
<dbReference type="OrthoDB" id="2157318at2759"/>
<comment type="caution">
    <text evidence="4">The sequence shown here is derived from an EMBL/GenBank/DDBJ whole genome shotgun (WGS) entry which is preliminary data.</text>
</comment>
<feature type="transmembrane region" description="Helical" evidence="2">
    <location>
        <begin position="123"/>
        <end position="145"/>
    </location>
</feature>
<evidence type="ECO:0000256" key="1">
    <source>
        <dbReference type="SAM" id="MobiDB-lite"/>
    </source>
</evidence>
<dbReference type="AlphaFoldDB" id="A0A1Y1VSP5"/>
<feature type="transmembrane region" description="Helical" evidence="2">
    <location>
        <begin position="344"/>
        <end position="364"/>
    </location>
</feature>
<reference evidence="4 5" key="2">
    <citation type="submission" date="2016-08" db="EMBL/GenBank/DDBJ databases">
        <title>Pervasive Adenine N6-methylation of Active Genes in Fungi.</title>
        <authorList>
            <consortium name="DOE Joint Genome Institute"/>
            <person name="Mondo S.J."/>
            <person name="Dannebaum R.O."/>
            <person name="Kuo R.C."/>
            <person name="Labutti K."/>
            <person name="Haridas S."/>
            <person name="Kuo A."/>
            <person name="Salamov A."/>
            <person name="Ahrendt S.R."/>
            <person name="Lipzen A."/>
            <person name="Sullivan W."/>
            <person name="Andreopoulos W.B."/>
            <person name="Clum A."/>
            <person name="Lindquist E."/>
            <person name="Daum C."/>
            <person name="Ramamoorthy G.K."/>
            <person name="Gryganskyi A."/>
            <person name="Culley D."/>
            <person name="Magnuson J.K."/>
            <person name="James T.Y."/>
            <person name="O'Malley M.A."/>
            <person name="Stajich J.E."/>
            <person name="Spatafora J.W."/>
            <person name="Visel A."/>
            <person name="Grigoriev I.V."/>
        </authorList>
    </citation>
    <scope>NUCLEOTIDE SEQUENCE [LARGE SCALE GENOMIC DNA]</scope>
    <source>
        <strain evidence="4 5">S4</strain>
    </source>
</reference>
<keyword evidence="5" id="KW-1185">Reference proteome</keyword>
<evidence type="ECO:0000313" key="5">
    <source>
        <dbReference type="Proteomes" id="UP000193944"/>
    </source>
</evidence>
<reference evidence="4 5" key="1">
    <citation type="submission" date="2016-08" db="EMBL/GenBank/DDBJ databases">
        <title>A Parts List for Fungal Cellulosomes Revealed by Comparative Genomics.</title>
        <authorList>
            <consortium name="DOE Joint Genome Institute"/>
            <person name="Haitjema C.H."/>
            <person name="Gilmore S.P."/>
            <person name="Henske J.K."/>
            <person name="Solomon K.V."/>
            <person name="De Groot R."/>
            <person name="Kuo A."/>
            <person name="Mondo S.J."/>
            <person name="Salamov A.A."/>
            <person name="Labutti K."/>
            <person name="Zhao Z."/>
            <person name="Chiniquy J."/>
            <person name="Barry K."/>
            <person name="Brewer H.M."/>
            <person name="Purvine S.O."/>
            <person name="Wright A.T."/>
            <person name="Boxma B."/>
            <person name="Van Alen T."/>
            <person name="Hackstein J.H."/>
            <person name="Baker S.E."/>
            <person name="Grigoriev I.V."/>
            <person name="O'Malley M.A."/>
        </authorList>
    </citation>
    <scope>NUCLEOTIDE SEQUENCE [LARGE SCALE GENOMIC DNA]</scope>
    <source>
        <strain evidence="4 5">S4</strain>
    </source>
</reference>
<accession>A0A1Y1VSP5</accession>
<keyword evidence="2" id="KW-0472">Membrane</keyword>